<dbReference type="AlphaFoldDB" id="A0A7Z2GKF2"/>
<dbReference type="GO" id="GO:0006950">
    <property type="term" value="P:response to stress"/>
    <property type="evidence" value="ECO:0007669"/>
    <property type="project" value="TreeGrafter"/>
</dbReference>
<gene>
    <name evidence="6" type="ORF">FAZ98_16205</name>
</gene>
<protein>
    <submittedName>
        <fullName evidence="6">MarR family transcriptional regulator</fullName>
    </submittedName>
</protein>
<dbReference type="SMART" id="SM00347">
    <property type="entry name" value="HTH_MARR"/>
    <property type="match status" value="1"/>
</dbReference>
<dbReference type="InterPro" id="IPR000835">
    <property type="entry name" value="HTH_MarR-typ"/>
</dbReference>
<evidence type="ECO:0000256" key="2">
    <source>
        <dbReference type="ARBA" id="ARBA00023125"/>
    </source>
</evidence>
<evidence type="ECO:0000256" key="3">
    <source>
        <dbReference type="ARBA" id="ARBA00023163"/>
    </source>
</evidence>
<keyword evidence="1" id="KW-0805">Transcription regulation</keyword>
<dbReference type="PROSITE" id="PS01117">
    <property type="entry name" value="HTH_MARR_1"/>
    <property type="match status" value="1"/>
</dbReference>
<dbReference type="PROSITE" id="PS50995">
    <property type="entry name" value="HTH_MARR_2"/>
    <property type="match status" value="1"/>
</dbReference>
<dbReference type="OrthoDB" id="117723at2"/>
<feature type="compositionally biased region" description="Low complexity" evidence="4">
    <location>
        <begin position="7"/>
        <end position="16"/>
    </location>
</feature>
<evidence type="ECO:0000256" key="1">
    <source>
        <dbReference type="ARBA" id="ARBA00023015"/>
    </source>
</evidence>
<evidence type="ECO:0000259" key="5">
    <source>
        <dbReference type="PROSITE" id="PS50995"/>
    </source>
</evidence>
<accession>A0A7Z2GKF2</accession>
<evidence type="ECO:0000313" key="7">
    <source>
        <dbReference type="Proteomes" id="UP000433577"/>
    </source>
</evidence>
<dbReference type="InterPro" id="IPR036388">
    <property type="entry name" value="WH-like_DNA-bd_sf"/>
</dbReference>
<dbReference type="Gene3D" id="1.10.10.10">
    <property type="entry name" value="Winged helix-like DNA-binding domain superfamily/Winged helix DNA-binding domain"/>
    <property type="match status" value="1"/>
</dbReference>
<feature type="region of interest" description="Disordered" evidence="4">
    <location>
        <begin position="1"/>
        <end position="26"/>
    </location>
</feature>
<evidence type="ECO:0000256" key="4">
    <source>
        <dbReference type="SAM" id="MobiDB-lite"/>
    </source>
</evidence>
<organism evidence="6 7">
    <name type="scientific">Paraburkholderia acidisoli</name>
    <dbReference type="NCBI Taxonomy" id="2571748"/>
    <lineage>
        <taxon>Bacteria</taxon>
        <taxon>Pseudomonadati</taxon>
        <taxon>Pseudomonadota</taxon>
        <taxon>Betaproteobacteria</taxon>
        <taxon>Burkholderiales</taxon>
        <taxon>Burkholderiaceae</taxon>
        <taxon>Paraburkholderia</taxon>
    </lineage>
</organism>
<sequence>MTRKSSTAAANDTTATQSPTSGAHGARPMRLSYLIGQLDRIVSRRLSEALAQHGLTLPQYTALSVLRARGRSSNAQLADRSFITPQAANEVVKTMESHGWVMREPDPMNRRIVLLSLTEAGNALLGQCDEAADRVERAMLDDMDTESAHTLHALLHNCARNLRSA</sequence>
<proteinExistence type="predicted"/>
<dbReference type="PANTHER" id="PTHR33164">
    <property type="entry name" value="TRANSCRIPTIONAL REGULATOR, MARR FAMILY"/>
    <property type="match status" value="1"/>
</dbReference>
<dbReference type="PANTHER" id="PTHR33164:SF43">
    <property type="entry name" value="HTH-TYPE TRANSCRIPTIONAL REPRESSOR YETL"/>
    <property type="match status" value="1"/>
</dbReference>
<dbReference type="InterPro" id="IPR023187">
    <property type="entry name" value="Tscrpt_reg_MarR-type_CS"/>
</dbReference>
<feature type="domain" description="HTH marR-type" evidence="5">
    <location>
        <begin position="28"/>
        <end position="160"/>
    </location>
</feature>
<keyword evidence="7" id="KW-1185">Reference proteome</keyword>
<dbReference type="GO" id="GO:0003700">
    <property type="term" value="F:DNA-binding transcription factor activity"/>
    <property type="evidence" value="ECO:0007669"/>
    <property type="project" value="InterPro"/>
</dbReference>
<keyword evidence="3" id="KW-0804">Transcription</keyword>
<dbReference type="EMBL" id="CP046914">
    <property type="protein sequence ID" value="QGZ63341.1"/>
    <property type="molecule type" value="Genomic_DNA"/>
</dbReference>
<dbReference type="InterPro" id="IPR036390">
    <property type="entry name" value="WH_DNA-bd_sf"/>
</dbReference>
<dbReference type="InterPro" id="IPR039422">
    <property type="entry name" value="MarR/SlyA-like"/>
</dbReference>
<dbReference type="SUPFAM" id="SSF46785">
    <property type="entry name" value="Winged helix' DNA-binding domain"/>
    <property type="match status" value="1"/>
</dbReference>
<dbReference type="GO" id="GO:0003677">
    <property type="term" value="F:DNA binding"/>
    <property type="evidence" value="ECO:0007669"/>
    <property type="project" value="UniProtKB-KW"/>
</dbReference>
<reference evidence="6 7" key="1">
    <citation type="submission" date="2019-12" db="EMBL/GenBank/DDBJ databases">
        <title>Paraburkholderia acidiphila 7Q-K02 sp. nov and Paraburkholderia acidisoli DHF22 sp. nov., two strains isolated from forest soil.</title>
        <authorList>
            <person name="Gao Z."/>
            <person name="Qiu L."/>
        </authorList>
    </citation>
    <scope>NUCLEOTIDE SEQUENCE [LARGE SCALE GENOMIC DNA]</scope>
    <source>
        <strain evidence="6 7">DHF22</strain>
    </source>
</reference>
<dbReference type="KEGG" id="pacs:FAZ98_16205"/>
<evidence type="ECO:0000313" key="6">
    <source>
        <dbReference type="EMBL" id="QGZ63341.1"/>
    </source>
</evidence>
<dbReference type="Pfam" id="PF01047">
    <property type="entry name" value="MarR"/>
    <property type="match status" value="1"/>
</dbReference>
<name>A0A7Z2GKF2_9BURK</name>
<dbReference type="RefSeq" id="WP_158952334.1">
    <property type="nucleotide sequence ID" value="NZ_CP046914.1"/>
</dbReference>
<keyword evidence="2" id="KW-0238">DNA-binding</keyword>
<dbReference type="Proteomes" id="UP000433577">
    <property type="component" value="Chromosome 2"/>
</dbReference>